<dbReference type="InterPro" id="IPR029032">
    <property type="entry name" value="AhpD-like"/>
</dbReference>
<dbReference type="NCBIfam" id="TIGR00778">
    <property type="entry name" value="ahpD_dom"/>
    <property type="match status" value="1"/>
</dbReference>
<dbReference type="InterPro" id="IPR004675">
    <property type="entry name" value="AhpD_core"/>
</dbReference>
<proteinExistence type="predicted"/>
<name>A0A918F466_9ACTN</name>
<dbReference type="PANTHER" id="PTHR35446:SF3">
    <property type="entry name" value="CMD DOMAIN-CONTAINING PROTEIN"/>
    <property type="match status" value="1"/>
</dbReference>
<gene>
    <name evidence="2" type="primary">mip</name>
    <name evidence="2" type="ORF">GCM10010251_22160</name>
</gene>
<organism evidence="2 3">
    <name type="scientific">Streptomyces aurantiogriseus</name>
    <dbReference type="NCBI Taxonomy" id="66870"/>
    <lineage>
        <taxon>Bacteria</taxon>
        <taxon>Bacillati</taxon>
        <taxon>Actinomycetota</taxon>
        <taxon>Actinomycetes</taxon>
        <taxon>Kitasatosporales</taxon>
        <taxon>Streptomycetaceae</taxon>
        <taxon>Streptomyces</taxon>
    </lineage>
</organism>
<comment type="caution">
    <text evidence="2">The sequence shown here is derived from an EMBL/GenBank/DDBJ whole genome shotgun (WGS) entry which is preliminary data.</text>
</comment>
<evidence type="ECO:0000313" key="3">
    <source>
        <dbReference type="Proteomes" id="UP000658320"/>
    </source>
</evidence>
<dbReference type="SUPFAM" id="SSF69118">
    <property type="entry name" value="AhpD-like"/>
    <property type="match status" value="1"/>
</dbReference>
<dbReference type="EMBL" id="BMSX01000004">
    <property type="protein sequence ID" value="GGR06006.1"/>
    <property type="molecule type" value="Genomic_DNA"/>
</dbReference>
<accession>A0A918F466</accession>
<reference evidence="2" key="2">
    <citation type="submission" date="2020-09" db="EMBL/GenBank/DDBJ databases">
        <authorList>
            <person name="Sun Q."/>
            <person name="Ohkuma M."/>
        </authorList>
    </citation>
    <scope>NUCLEOTIDE SEQUENCE</scope>
    <source>
        <strain evidence="2">JCM 4346</strain>
    </source>
</reference>
<sequence length="183" mass="18932">MTAFTPIDPATATGKAADLLADVQKTLGRTPNMTKVMANSPALLKGYLALSGALAGGVLPAGVRERLAIATAEYHGCEYCLSAHTYVGANIAKVDAEELTEARHARSSDPHTAALLALSDAIVRGRGTVDDATLQTARDAGAGDAEIGEVIGHLALNVLTNYFNILAKVDNDWPAVVPARLAA</sequence>
<feature type="domain" description="Carboxymuconolactone decarboxylase-like" evidence="1">
    <location>
        <begin position="41"/>
        <end position="117"/>
    </location>
</feature>
<protein>
    <submittedName>
        <fullName evidence="2">Alkyl hydroperoxide reductase AhpD</fullName>
    </submittedName>
</protein>
<dbReference type="AlphaFoldDB" id="A0A918F466"/>
<dbReference type="InterPro" id="IPR003779">
    <property type="entry name" value="CMD-like"/>
</dbReference>
<dbReference type="Gene3D" id="1.20.1290.10">
    <property type="entry name" value="AhpD-like"/>
    <property type="match status" value="1"/>
</dbReference>
<evidence type="ECO:0000313" key="2">
    <source>
        <dbReference type="EMBL" id="GGR06006.1"/>
    </source>
</evidence>
<reference evidence="2" key="1">
    <citation type="journal article" date="2014" name="Int. J. Syst. Evol. Microbiol.">
        <title>Complete genome sequence of Corynebacterium casei LMG S-19264T (=DSM 44701T), isolated from a smear-ripened cheese.</title>
        <authorList>
            <consortium name="US DOE Joint Genome Institute (JGI-PGF)"/>
            <person name="Walter F."/>
            <person name="Albersmeier A."/>
            <person name="Kalinowski J."/>
            <person name="Ruckert C."/>
        </authorList>
    </citation>
    <scope>NUCLEOTIDE SEQUENCE</scope>
    <source>
        <strain evidence="2">JCM 4346</strain>
    </source>
</reference>
<keyword evidence="3" id="KW-1185">Reference proteome</keyword>
<evidence type="ECO:0000259" key="1">
    <source>
        <dbReference type="Pfam" id="PF02627"/>
    </source>
</evidence>
<dbReference type="Proteomes" id="UP000658320">
    <property type="component" value="Unassembled WGS sequence"/>
</dbReference>
<dbReference type="GO" id="GO:0051920">
    <property type="term" value="F:peroxiredoxin activity"/>
    <property type="evidence" value="ECO:0007669"/>
    <property type="project" value="InterPro"/>
</dbReference>
<dbReference type="PANTHER" id="PTHR35446">
    <property type="entry name" value="SI:CH211-175M2.5"/>
    <property type="match status" value="1"/>
</dbReference>
<dbReference type="RefSeq" id="WP_189934861.1">
    <property type="nucleotide sequence ID" value="NZ_BMSX01000004.1"/>
</dbReference>
<dbReference type="Pfam" id="PF02627">
    <property type="entry name" value="CMD"/>
    <property type="match status" value="1"/>
</dbReference>